<evidence type="ECO:0000256" key="2">
    <source>
        <dbReference type="SAM" id="MobiDB-lite"/>
    </source>
</evidence>
<evidence type="ECO:0008006" key="5">
    <source>
        <dbReference type="Google" id="ProtNLM"/>
    </source>
</evidence>
<gene>
    <name evidence="3" type="ORF">AURANDRAFT_63617</name>
</gene>
<feature type="region of interest" description="Disordered" evidence="2">
    <location>
        <begin position="1374"/>
        <end position="1400"/>
    </location>
</feature>
<dbReference type="Gene3D" id="3.40.50.150">
    <property type="entry name" value="Vaccinia Virus protein VP39"/>
    <property type="match status" value="1"/>
</dbReference>
<dbReference type="PANTHER" id="PTHR11006">
    <property type="entry name" value="PROTEIN ARGININE N-METHYLTRANSFERASE"/>
    <property type="match status" value="1"/>
</dbReference>
<accession>F0Y6J1</accession>
<dbReference type="Pfam" id="PF06325">
    <property type="entry name" value="PrmA"/>
    <property type="match status" value="1"/>
</dbReference>
<dbReference type="OrthoDB" id="5980806at2759"/>
<organism evidence="4">
    <name type="scientific">Aureococcus anophagefferens</name>
    <name type="common">Harmful bloom alga</name>
    <dbReference type="NCBI Taxonomy" id="44056"/>
    <lineage>
        <taxon>Eukaryota</taxon>
        <taxon>Sar</taxon>
        <taxon>Stramenopiles</taxon>
        <taxon>Ochrophyta</taxon>
        <taxon>Pelagophyceae</taxon>
        <taxon>Pelagomonadales</taxon>
        <taxon>Pelagomonadaceae</taxon>
        <taxon>Aureococcus</taxon>
    </lineage>
</organism>
<dbReference type="RefSeq" id="XP_009036279.1">
    <property type="nucleotide sequence ID" value="XM_009038031.1"/>
</dbReference>
<protein>
    <recommendedName>
        <fullName evidence="5">Peptidase M11 gametolysin domain-containing protein</fullName>
    </recommendedName>
</protein>
<keyword evidence="4" id="KW-1185">Reference proteome</keyword>
<feature type="compositionally biased region" description="Acidic residues" evidence="2">
    <location>
        <begin position="1374"/>
        <end position="1393"/>
    </location>
</feature>
<name>F0Y6J1_AURAN</name>
<evidence type="ECO:0000256" key="1">
    <source>
        <dbReference type="ARBA" id="ARBA00022691"/>
    </source>
</evidence>
<dbReference type="GeneID" id="20224415"/>
<dbReference type="InterPro" id="IPR025799">
    <property type="entry name" value="Arg_MeTrfase"/>
</dbReference>
<dbReference type="EMBL" id="GL833126">
    <property type="protein sequence ID" value="EGB09168.1"/>
    <property type="molecule type" value="Genomic_DNA"/>
</dbReference>
<dbReference type="eggNOG" id="KOG1501">
    <property type="taxonomic scope" value="Eukaryota"/>
</dbReference>
<dbReference type="PANTHER" id="PTHR11006:SF4">
    <property type="entry name" value="PROTEIN ARGININE N-METHYLTRANSFERASE 7"/>
    <property type="match status" value="1"/>
</dbReference>
<dbReference type="GO" id="GO:0016274">
    <property type="term" value="F:protein-arginine N-methyltransferase activity"/>
    <property type="evidence" value="ECO:0007669"/>
    <property type="project" value="InterPro"/>
</dbReference>
<proteinExistence type="predicted"/>
<dbReference type="SUPFAM" id="SSF53335">
    <property type="entry name" value="S-adenosyl-L-methionine-dependent methyltransferases"/>
    <property type="match status" value="1"/>
</dbReference>
<dbReference type="Proteomes" id="UP000002729">
    <property type="component" value="Unassembled WGS sequence"/>
</dbReference>
<sequence length="1719" mass="181996">MDLSRSLTAHTRRRLPAACETETAAAGLADVFTKVASPADRTDPSATANTTRRISIDGGDPLRLAPGLRRLHPAAKRTPVAGFALDGAFYAAESPIACEARDGAFACAGPNGGEHRFDSAAHVAAVARHLRARKLPTSPGPSERFFAVGDMKPLMVDELAQPWVAAEDIVTAYATGALNVLVMVICFSGEAGSCEDQYDFGLVATDHGSDVFDWWTSVMDASDAFLQAASYGRAWLDWSFHGGDAPLFVELDVTVAECASLTNLGYYTQDPDAYDTRAYAATGVTPDDYDFVALVIPWCGDVGWAGAGWVGYPGLICNAYAANYDNAFVHELGHNFGASHASYMTGGERGAVAYQDDEGSWVEYGSPFTTMGQAWFEVDLGLAGQFMAANKLVFDWVDEAKAATVDVYDFAGGDTVCADSCGPYALDLYDDVSGGDPNDMSADAEGYLALRIPAQAADTYFFLERRQYPTPGVLLSWASVDETYGYTGYVSNTVLVDCTPTTVDGWDLGFDDAQLVDSCYVDLSSTPGESYPVRVDFDGASVTLTATGGNAVVTWAPSSVEEGCTEAGSCCAEIAGLSNTYTWADFGEEPWTRVAGSCCEGYCSYVTQSGNYYLAYALRRGAYYVTDYDICMTVGSFAYYDSFPVDDIVASCSAGDPVPAPTTWDPPVPSPTMAMPTDDPWTDDGYDDDACGDSSSWFYGSGKGCAKLFEDPSRCKKKSHDKVMGYEACPYACGLCDATSDSESWYANGKPKNSCDWIARSPSARCGKKDDAGVRASYACPEACGDDDDDHTAESCLADFGDELEAAVTSERDSTALIFQLKARTSGAKVLAAYAKQTLLDTEGARLCRAEDGSAVDLARPLLDQIADGELLTVTDAPAAAAAPEEEPEPRAEEAPEEEEPSPPPEPPSMDASFEQIAIPEPPMDAFLARELEELAVEREAAVAVVDAAEATALGAADAALALEVARAASEVALPLRSFVFSCYPDRLAALDAVGASMGAALRDGDAPILVVGGVGAGAVAVALGAERGAGEAVRVVAWPRGAVGAGCAAKLAKENGVDVEIYAGGGHEVVGVLAARDSDACAGFDCSAFDRRLRCDLPRESLRATEACWREASRPFALRTWSAAATIAAAEDAGGRTVTVAEATTTVLGGVACAACWLRLDYGDGVVLETKPPPMVRDDRGDRKAGERPWRYTVIPLPGGRVAVDAGEKASLEVACDGFLDGLEVRSLALDGEEAFTNINPANNDRLDVPRWHWPMLADEPRNACFARAIERAVARAAKRRRGEADEEVHVLDIGAGSGLLSLAAKRAGAASCVAVEAQPSVAAAAVSCVLDNLGGEEARVAPRSPADDDGALDVEVDGVRVVSRHSSALYVEDDEYDVRDDDDASSDDDDAGPAHGRSALPRRADVLVSEIFGQALLEEGCVSTFVDATERLLTDDADVVPARGAIHATPVEWPARKGAGGVDYGSLVCLHRAMGAADDVYSSVLLDEDVVDVAPPQPAFDFDFRWPEDARPGVCELVFTAQRDAVVTAIALHFDLDMDDAETYDSRTCDGWHWGRPVYVLPTPVRVAAGATLPVTLATNGDFPQLHRVEKVRVALDAACAAKDLRHGRVAYASEDAANGLVGPMLAAKGRDAKARADLKARFDPVKEPVARAALCLAFVAEFRRLARTPNVAVDPIAVQDLLVNLPYVVPQFALPGDAYKERPGGVAAINGVPFEK</sequence>
<reference evidence="3 4" key="1">
    <citation type="journal article" date="2011" name="Proc. Natl. Acad. Sci. U.S.A.">
        <title>Niche of harmful alga Aureococcus anophagefferens revealed through ecogenomics.</title>
        <authorList>
            <person name="Gobler C.J."/>
            <person name="Berry D.L."/>
            <person name="Dyhrman S.T."/>
            <person name="Wilhelm S.W."/>
            <person name="Salamov A."/>
            <person name="Lobanov A.V."/>
            <person name="Zhang Y."/>
            <person name="Collier J.L."/>
            <person name="Wurch L.L."/>
            <person name="Kustka A.B."/>
            <person name="Dill B.D."/>
            <person name="Shah M."/>
            <person name="VerBerkmoes N.C."/>
            <person name="Kuo A."/>
            <person name="Terry A."/>
            <person name="Pangilinan J."/>
            <person name="Lindquist E.A."/>
            <person name="Lucas S."/>
            <person name="Paulsen I.T."/>
            <person name="Hattenrath-Lehmann T.K."/>
            <person name="Talmage S.C."/>
            <person name="Walker E.A."/>
            <person name="Koch F."/>
            <person name="Burson A.M."/>
            <person name="Marcoval M.A."/>
            <person name="Tang Y.Z."/>
            <person name="Lecleir G.R."/>
            <person name="Coyne K.J."/>
            <person name="Berg G.M."/>
            <person name="Bertrand E.M."/>
            <person name="Saito M.A."/>
            <person name="Gladyshev V.N."/>
            <person name="Grigoriev I.V."/>
        </authorList>
    </citation>
    <scope>NUCLEOTIDE SEQUENCE [LARGE SCALE GENOMIC DNA]</scope>
    <source>
        <strain evidence="4">CCMP 1984</strain>
    </source>
</reference>
<feature type="region of interest" description="Disordered" evidence="2">
    <location>
        <begin position="878"/>
        <end position="912"/>
    </location>
</feature>
<dbReference type="InParanoid" id="F0Y6J1"/>
<dbReference type="SUPFAM" id="SSF55486">
    <property type="entry name" value="Metalloproteases ('zincins'), catalytic domain"/>
    <property type="match status" value="1"/>
</dbReference>
<dbReference type="GO" id="GO:0042054">
    <property type="term" value="F:histone methyltransferase activity"/>
    <property type="evidence" value="ECO:0007669"/>
    <property type="project" value="TreeGrafter"/>
</dbReference>
<evidence type="ECO:0000313" key="4">
    <source>
        <dbReference type="Proteomes" id="UP000002729"/>
    </source>
</evidence>
<dbReference type="KEGG" id="aaf:AURANDRAFT_63617"/>
<evidence type="ECO:0000313" key="3">
    <source>
        <dbReference type="EMBL" id="EGB09168.1"/>
    </source>
</evidence>
<dbReference type="InterPro" id="IPR029063">
    <property type="entry name" value="SAM-dependent_MTases_sf"/>
</dbReference>
<dbReference type="Gene3D" id="2.70.160.11">
    <property type="entry name" value="Hnrnp arginine n-methyltransferase1"/>
    <property type="match status" value="1"/>
</dbReference>
<keyword evidence="1" id="KW-0949">S-adenosyl-L-methionine</keyword>